<evidence type="ECO:0000256" key="2">
    <source>
        <dbReference type="ARBA" id="ARBA00022723"/>
    </source>
</evidence>
<dbReference type="PANTHER" id="PTHR23080:SF63">
    <property type="entry name" value="TICK TRANSPOSON"/>
    <property type="match status" value="1"/>
</dbReference>
<dbReference type="PANTHER" id="PTHR23080">
    <property type="entry name" value="THAP DOMAIN PROTEIN"/>
    <property type="match status" value="1"/>
</dbReference>
<keyword evidence="4" id="KW-0862">Zinc</keyword>
<evidence type="ECO:0000256" key="5">
    <source>
        <dbReference type="ARBA" id="ARBA00023125"/>
    </source>
</evidence>
<dbReference type="GO" id="GO:0008270">
    <property type="term" value="F:zinc ion binding"/>
    <property type="evidence" value="ECO:0007669"/>
    <property type="project" value="UniProtKB-KW"/>
</dbReference>
<keyword evidence="9" id="KW-1185">Reference proteome</keyword>
<dbReference type="InterPro" id="IPR027805">
    <property type="entry name" value="Transposase_HTH_dom"/>
</dbReference>
<dbReference type="Pfam" id="PF13613">
    <property type="entry name" value="HTH_Tnp_4"/>
    <property type="match status" value="1"/>
</dbReference>
<keyword evidence="3 6" id="KW-0863">Zinc-finger</keyword>
<dbReference type="InterPro" id="IPR027806">
    <property type="entry name" value="HARBI1_dom"/>
</dbReference>
<evidence type="ECO:0000313" key="9">
    <source>
        <dbReference type="Proteomes" id="UP000596742"/>
    </source>
</evidence>
<sequence>MRICCVVGCGNSTYHLNKWMKTLCQVHKCNLGTRSCDCEPPFKLFPFPTENKNPELRKKWMIQVNRIDPTTNKNWTPKAHDRVCSNHFEECTPYPSVNLGHTVKTTVRPSRKIIVKHQFQKKSKSVSENTSTIESSVLQDIQDTNLPAEDIQIYTATPYIDYVKKSAQSDHCYTGINKEKNSTCKEKLQSDNHLNKSDHSYASKCDCSSNCVCKGCFTKQQTINKLNSQLIYLQQQLHSKGTKNMVHTTMTNNIVKDDSKTRLYTGLPNADVFDRLYKHLLPRAKRLTYWSGSKKIVSTKAKRVFKKSPKKFGPKRKLSVKDELVMTLMKCKVGMNSELLGDFFGVQLSVVSQVLNTWLKFLAYELKPLIHWPDKEITKETLPHVYSSIAPNLRCIIDCTEIFIERPRDMELQAQTWSDYKKNNTLKFLVAMAPNGSISYISEAYGGRASDRFIVMDSGFLNLIDPTDEVMADRGFPIQSDLVMRQAKLIIPPPGQGSEQMTKENVLKTKAVANVRIHVERAIGRIKCFQILKNTLPITLVPLANEIFTICSAVSNLQPPLVK</sequence>
<gene>
    <name evidence="8" type="ORF">MGAL_10B046427</name>
</gene>
<dbReference type="AlphaFoldDB" id="A0A8B6BSL7"/>
<dbReference type="PROSITE" id="PS50950">
    <property type="entry name" value="ZF_THAP"/>
    <property type="match status" value="1"/>
</dbReference>
<evidence type="ECO:0000256" key="6">
    <source>
        <dbReference type="PROSITE-ProRule" id="PRU00309"/>
    </source>
</evidence>
<evidence type="ECO:0000256" key="1">
    <source>
        <dbReference type="ARBA" id="ARBA00001968"/>
    </source>
</evidence>
<evidence type="ECO:0000256" key="4">
    <source>
        <dbReference type="ARBA" id="ARBA00022833"/>
    </source>
</evidence>
<keyword evidence="5 6" id="KW-0238">DNA-binding</keyword>
<keyword evidence="2" id="KW-0479">Metal-binding</keyword>
<proteinExistence type="predicted"/>
<comment type="cofactor">
    <cofactor evidence="1">
        <name>a divalent metal cation</name>
        <dbReference type="ChEBI" id="CHEBI:60240"/>
    </cofactor>
</comment>
<dbReference type="SMART" id="SM00980">
    <property type="entry name" value="THAP"/>
    <property type="match status" value="1"/>
</dbReference>
<name>A0A8B6BSL7_MYTGA</name>
<dbReference type="Proteomes" id="UP000596742">
    <property type="component" value="Unassembled WGS sequence"/>
</dbReference>
<dbReference type="OrthoDB" id="6046502at2759"/>
<evidence type="ECO:0000313" key="8">
    <source>
        <dbReference type="EMBL" id="VDH94981.1"/>
    </source>
</evidence>
<feature type="domain" description="THAP-type" evidence="7">
    <location>
        <begin position="20"/>
        <end position="112"/>
    </location>
</feature>
<protein>
    <recommendedName>
        <fullName evidence="7">THAP-type domain-containing protein</fullName>
    </recommendedName>
</protein>
<dbReference type="GO" id="GO:0003677">
    <property type="term" value="F:DNA binding"/>
    <property type="evidence" value="ECO:0007669"/>
    <property type="project" value="UniProtKB-UniRule"/>
</dbReference>
<accession>A0A8B6BSL7</accession>
<comment type="caution">
    <text evidence="8">The sequence shown here is derived from an EMBL/GenBank/DDBJ whole genome shotgun (WGS) entry which is preliminary data.</text>
</comment>
<organism evidence="8 9">
    <name type="scientific">Mytilus galloprovincialis</name>
    <name type="common">Mediterranean mussel</name>
    <dbReference type="NCBI Taxonomy" id="29158"/>
    <lineage>
        <taxon>Eukaryota</taxon>
        <taxon>Metazoa</taxon>
        <taxon>Spiralia</taxon>
        <taxon>Lophotrochozoa</taxon>
        <taxon>Mollusca</taxon>
        <taxon>Bivalvia</taxon>
        <taxon>Autobranchia</taxon>
        <taxon>Pteriomorphia</taxon>
        <taxon>Mytilida</taxon>
        <taxon>Mytiloidea</taxon>
        <taxon>Mytilidae</taxon>
        <taxon>Mytilinae</taxon>
        <taxon>Mytilus</taxon>
    </lineage>
</organism>
<reference evidence="8" key="1">
    <citation type="submission" date="2018-11" db="EMBL/GenBank/DDBJ databases">
        <authorList>
            <person name="Alioto T."/>
            <person name="Alioto T."/>
        </authorList>
    </citation>
    <scope>NUCLEOTIDE SEQUENCE</scope>
</reference>
<dbReference type="Pfam" id="PF05485">
    <property type="entry name" value="THAP"/>
    <property type="match status" value="1"/>
</dbReference>
<dbReference type="EMBL" id="UYJE01000654">
    <property type="protein sequence ID" value="VDH94981.1"/>
    <property type="molecule type" value="Genomic_DNA"/>
</dbReference>
<evidence type="ECO:0000259" key="7">
    <source>
        <dbReference type="PROSITE" id="PS50950"/>
    </source>
</evidence>
<dbReference type="InterPro" id="IPR006612">
    <property type="entry name" value="THAP_Znf"/>
</dbReference>
<evidence type="ECO:0000256" key="3">
    <source>
        <dbReference type="ARBA" id="ARBA00022771"/>
    </source>
</evidence>
<dbReference type="Pfam" id="PF13359">
    <property type="entry name" value="DDE_Tnp_4"/>
    <property type="match status" value="1"/>
</dbReference>